<gene>
    <name evidence="11" type="ORF">C1SCF055_LOCUS16959</name>
</gene>
<dbReference type="EMBL" id="CAMXCT010001420">
    <property type="protein sequence ID" value="CAI3989931.1"/>
    <property type="molecule type" value="Genomic_DNA"/>
</dbReference>
<name>A0A9P1FVR3_9DINO</name>
<evidence type="ECO:0000256" key="8">
    <source>
        <dbReference type="ARBA" id="ARBA00047306"/>
    </source>
</evidence>
<proteinExistence type="inferred from homology"/>
<evidence type="ECO:0000256" key="1">
    <source>
        <dbReference type="ARBA" id="ARBA00009059"/>
    </source>
</evidence>
<comment type="catalytic activity">
    <reaction evidence="8">
        <text>N-terminal L-seryl-L-prolyl-L-lysyl-[protein] + 3 S-adenosyl-L-methionine = N-terminal N,N,N-trimethyl-L-seryl-L-prolyl-L-lysyl-[protein] + 3 S-adenosyl-L-homocysteine + 3 H(+)</text>
        <dbReference type="Rhea" id="RHEA:54724"/>
        <dbReference type="Rhea" id="RHEA-COMP:13789"/>
        <dbReference type="Rhea" id="RHEA-COMP:13973"/>
        <dbReference type="ChEBI" id="CHEBI:15378"/>
        <dbReference type="ChEBI" id="CHEBI:57856"/>
        <dbReference type="ChEBI" id="CHEBI:59789"/>
        <dbReference type="ChEBI" id="CHEBI:138061"/>
        <dbReference type="ChEBI" id="CHEBI:138317"/>
        <dbReference type="EC" id="2.1.1.244"/>
    </reaction>
</comment>
<dbReference type="SUPFAM" id="SSF53335">
    <property type="entry name" value="S-adenosyl-L-methionine-dependent methyltransferases"/>
    <property type="match status" value="2"/>
</dbReference>
<dbReference type="PANTHER" id="PTHR12753">
    <property type="entry name" value="AD-003 - RELATED"/>
    <property type="match status" value="1"/>
</dbReference>
<dbReference type="EC" id="2.1.1.244" evidence="5"/>
<accession>A0A9P1FVR3</accession>
<evidence type="ECO:0000256" key="7">
    <source>
        <dbReference type="ARBA" id="ARBA00043129"/>
    </source>
</evidence>
<dbReference type="InterPro" id="IPR008576">
    <property type="entry name" value="MeTrfase_NTM1"/>
</dbReference>
<dbReference type="AlphaFoldDB" id="A0A9P1FVR3"/>
<evidence type="ECO:0000256" key="4">
    <source>
        <dbReference type="ARBA" id="ARBA00022691"/>
    </source>
</evidence>
<evidence type="ECO:0000256" key="5">
    <source>
        <dbReference type="ARBA" id="ARBA00039112"/>
    </source>
</evidence>
<keyword evidence="2 12" id="KW-0489">Methyltransferase</keyword>
<dbReference type="Pfam" id="PF05891">
    <property type="entry name" value="Methyltransf_PK"/>
    <property type="match status" value="1"/>
</dbReference>
<dbReference type="InterPro" id="IPR019410">
    <property type="entry name" value="Methyltransf_16"/>
</dbReference>
<evidence type="ECO:0000256" key="3">
    <source>
        <dbReference type="ARBA" id="ARBA00022679"/>
    </source>
</evidence>
<evidence type="ECO:0000313" key="11">
    <source>
        <dbReference type="EMBL" id="CAI3989931.1"/>
    </source>
</evidence>
<keyword evidence="13" id="KW-1185">Reference proteome</keyword>
<protein>
    <recommendedName>
        <fullName evidence="6">Alpha N-terminal protein methyltransferase 1</fullName>
        <ecNumber evidence="5">2.1.1.244</ecNumber>
    </recommendedName>
    <alternativeName>
        <fullName evidence="7">X-Pro-Lys N-terminal protein methyltransferase 1</fullName>
    </alternativeName>
</protein>
<comment type="catalytic activity">
    <reaction evidence="9">
        <text>N-terminal L-prolyl-L-prolyl-L-lysyl-[protein] + 2 S-adenosyl-L-methionine = N-terminal N,N-dimethyl-L-prolyl-L-prolyl-L-lysyl-[protein] + 2 S-adenosyl-L-homocysteine + 2 H(+)</text>
        <dbReference type="Rhea" id="RHEA:54736"/>
        <dbReference type="Rhea" id="RHEA-COMP:13787"/>
        <dbReference type="Rhea" id="RHEA-COMP:13974"/>
        <dbReference type="ChEBI" id="CHEBI:15378"/>
        <dbReference type="ChEBI" id="CHEBI:57856"/>
        <dbReference type="ChEBI" id="CHEBI:59789"/>
        <dbReference type="ChEBI" id="CHEBI:138059"/>
        <dbReference type="ChEBI" id="CHEBI:138318"/>
        <dbReference type="EC" id="2.1.1.244"/>
    </reaction>
</comment>
<dbReference type="Proteomes" id="UP001152797">
    <property type="component" value="Unassembled WGS sequence"/>
</dbReference>
<dbReference type="Pfam" id="PF10294">
    <property type="entry name" value="Methyltransf_16"/>
    <property type="match status" value="1"/>
</dbReference>
<dbReference type="GO" id="GO:0032259">
    <property type="term" value="P:methylation"/>
    <property type="evidence" value="ECO:0007669"/>
    <property type="project" value="UniProtKB-KW"/>
</dbReference>
<comment type="caution">
    <text evidence="11">The sequence shown here is derived from an EMBL/GenBank/DDBJ whole genome shotgun (WGS) entry which is preliminary data.</text>
</comment>
<evidence type="ECO:0000256" key="9">
    <source>
        <dbReference type="ARBA" id="ARBA00047885"/>
    </source>
</evidence>
<dbReference type="CDD" id="cd02440">
    <property type="entry name" value="AdoMet_MTases"/>
    <property type="match status" value="2"/>
</dbReference>
<dbReference type="InterPro" id="IPR029063">
    <property type="entry name" value="SAM-dependent_MTases_sf"/>
</dbReference>
<evidence type="ECO:0000256" key="2">
    <source>
        <dbReference type="ARBA" id="ARBA00022603"/>
    </source>
</evidence>
<comment type="similarity">
    <text evidence="1">Belongs to the methyltransferase superfamily. NTM1 family.</text>
</comment>
<keyword evidence="4" id="KW-0949">S-adenosyl-L-methionine</keyword>
<reference evidence="11" key="1">
    <citation type="submission" date="2022-10" db="EMBL/GenBank/DDBJ databases">
        <authorList>
            <person name="Chen Y."/>
            <person name="Dougan E. K."/>
            <person name="Chan C."/>
            <person name="Rhodes N."/>
            <person name="Thang M."/>
        </authorList>
    </citation>
    <scope>NUCLEOTIDE SEQUENCE</scope>
</reference>
<dbReference type="OrthoDB" id="1298661at2759"/>
<evidence type="ECO:0000313" key="13">
    <source>
        <dbReference type="Proteomes" id="UP001152797"/>
    </source>
</evidence>
<evidence type="ECO:0000313" key="12">
    <source>
        <dbReference type="EMBL" id="CAL4777243.1"/>
    </source>
</evidence>
<dbReference type="EMBL" id="CAMXCT030001420">
    <property type="protein sequence ID" value="CAL4777243.1"/>
    <property type="molecule type" value="Genomic_DNA"/>
</dbReference>
<dbReference type="PANTHER" id="PTHR12753:SF0">
    <property type="entry name" value="ALPHA N-TERMINAL PROTEIN METHYLTRANSFERASE 1"/>
    <property type="match status" value="1"/>
</dbReference>
<evidence type="ECO:0000256" key="6">
    <source>
        <dbReference type="ARBA" id="ARBA00039449"/>
    </source>
</evidence>
<sequence>MQLKLTLTIPWAKRANDIDLHLACDVPGTVLLAVPKCQVEQLEVPEVPVRVVAGLGDFELGVKETGLQVQITYKASTSGARFHRHSRSLEVSMEMEEEQGTTPSRLCDVLLPMAAPEGHLQLQALPFGLPGAVGSHLWPSAQLLAAQLRRRYAFAPKPAPSAPSALELGSGCGVAGLVAAAHGVQVTFSDCDPRVLPLLRANCCDFSRRTGGPDLKVIKFDFASEQDSKDLVLADGPFDLLLASDVLYEHHLVSKFFRSAKMLTTAAAEVLLAVELRPCGVDLSEAIVSEAKKCGFEAVDVTRKLKMWVTPMPPELKIPPLEERHRIFVATKQSADGLPQPVEPVPVAKRKSHQPWKDLGEKEWYQRSLHFWSKQDATDAGVLDGHLETSPLDLKESADFLEVIRQNFRHGLFATALDCGAGVGRITEGLLLRQVTDAVDLLEPCGHLLQEARERLVQSKARHFLELSLQDVTELPDQYDLIWVQWVLLYLTDADLLAVLERLRGALRPNGVLIIKENCLLKSNTSGWVDDRDSSLCRSDAALQQLFAEAGLQLLAQKAQQDWPQTMLPVSCGEKWVGDGRQQNCHHVLVCSSQQDDNTATAKCYIAYPSLCPTVCLRPSYPVGILKCSQHGIAAKCCALATNKVMMYALR</sequence>
<dbReference type="GO" id="GO:0005737">
    <property type="term" value="C:cytoplasm"/>
    <property type="evidence" value="ECO:0007669"/>
    <property type="project" value="TreeGrafter"/>
</dbReference>
<dbReference type="Gene3D" id="3.40.50.150">
    <property type="entry name" value="Vaccinia Virus protein VP39"/>
    <property type="match status" value="2"/>
</dbReference>
<evidence type="ECO:0000256" key="10">
    <source>
        <dbReference type="ARBA" id="ARBA00048167"/>
    </source>
</evidence>
<reference evidence="12 13" key="2">
    <citation type="submission" date="2024-05" db="EMBL/GenBank/DDBJ databases">
        <authorList>
            <person name="Chen Y."/>
            <person name="Shah S."/>
            <person name="Dougan E. K."/>
            <person name="Thang M."/>
            <person name="Chan C."/>
        </authorList>
    </citation>
    <scope>NUCLEOTIDE SEQUENCE [LARGE SCALE GENOMIC DNA]</scope>
</reference>
<keyword evidence="3" id="KW-0808">Transferase</keyword>
<dbReference type="GO" id="GO:0071885">
    <property type="term" value="F:N-terminal protein N-methyltransferase activity"/>
    <property type="evidence" value="ECO:0007669"/>
    <property type="project" value="UniProtKB-EC"/>
</dbReference>
<comment type="catalytic activity">
    <reaction evidence="10">
        <text>N-terminal L-alanyl-L-prolyl-L-lysyl-[protein] + 3 S-adenosyl-L-methionine = N-terminal N,N,N-trimethyl-L-alanyl-L-prolyl-L-lysyl-[protein] + 3 S-adenosyl-L-homocysteine + 3 H(+)</text>
        <dbReference type="Rhea" id="RHEA:54712"/>
        <dbReference type="Rhea" id="RHEA-COMP:13785"/>
        <dbReference type="Rhea" id="RHEA-COMP:13971"/>
        <dbReference type="ChEBI" id="CHEBI:15378"/>
        <dbReference type="ChEBI" id="CHEBI:57856"/>
        <dbReference type="ChEBI" id="CHEBI:59789"/>
        <dbReference type="ChEBI" id="CHEBI:138057"/>
        <dbReference type="ChEBI" id="CHEBI:138315"/>
        <dbReference type="EC" id="2.1.1.244"/>
    </reaction>
</comment>
<dbReference type="EMBL" id="CAMXCT020001420">
    <property type="protein sequence ID" value="CAL1143306.1"/>
    <property type="molecule type" value="Genomic_DNA"/>
</dbReference>
<organism evidence="11">
    <name type="scientific">Cladocopium goreaui</name>
    <dbReference type="NCBI Taxonomy" id="2562237"/>
    <lineage>
        <taxon>Eukaryota</taxon>
        <taxon>Sar</taxon>
        <taxon>Alveolata</taxon>
        <taxon>Dinophyceae</taxon>
        <taxon>Suessiales</taxon>
        <taxon>Symbiodiniaceae</taxon>
        <taxon>Cladocopium</taxon>
    </lineage>
</organism>